<evidence type="ECO:0000313" key="3">
    <source>
        <dbReference type="Proteomes" id="UP000215441"/>
    </source>
</evidence>
<keyword evidence="1" id="KW-0472">Membrane</keyword>
<proteinExistence type="predicted"/>
<sequence>MAALLAASLTTVLVLHLMASGARWLCLVGLGLLVYAFPLHFLVIVLIAAGLVFYLDTHRKK</sequence>
<comment type="caution">
    <text evidence="2">The sequence shown here is derived from an EMBL/GenBank/DDBJ whole genome shotgun (WGS) entry which is preliminary data.</text>
</comment>
<dbReference type="RefSeq" id="WP_094289341.1">
    <property type="nucleotide sequence ID" value="NZ_NOIG01000006.1"/>
</dbReference>
<dbReference type="OrthoDB" id="9923018at2"/>
<dbReference type="Proteomes" id="UP000215441">
    <property type="component" value="Unassembled WGS sequence"/>
</dbReference>
<accession>A0A235EPQ1</accession>
<reference evidence="2 3" key="1">
    <citation type="submission" date="2017-07" db="EMBL/GenBank/DDBJ databases">
        <title>Acidovorax KNDSW TSA 6 genome sequence and assembly.</title>
        <authorList>
            <person name="Mayilraj S."/>
        </authorList>
    </citation>
    <scope>NUCLEOTIDE SEQUENCE [LARGE SCALE GENOMIC DNA]</scope>
    <source>
        <strain evidence="2 3">KNDSW-TSA6</strain>
    </source>
</reference>
<keyword evidence="1" id="KW-0812">Transmembrane</keyword>
<evidence type="ECO:0000313" key="2">
    <source>
        <dbReference type="EMBL" id="OYD50537.1"/>
    </source>
</evidence>
<feature type="transmembrane region" description="Helical" evidence="1">
    <location>
        <begin position="32"/>
        <end position="55"/>
    </location>
</feature>
<dbReference type="AlphaFoldDB" id="A0A235EPQ1"/>
<keyword evidence="1" id="KW-1133">Transmembrane helix</keyword>
<keyword evidence="3" id="KW-1185">Reference proteome</keyword>
<name>A0A235EPQ1_9BURK</name>
<evidence type="ECO:0000256" key="1">
    <source>
        <dbReference type="SAM" id="Phobius"/>
    </source>
</evidence>
<dbReference type="EMBL" id="NOIG01000006">
    <property type="protein sequence ID" value="OYD50537.1"/>
    <property type="molecule type" value="Genomic_DNA"/>
</dbReference>
<gene>
    <name evidence="2" type="ORF">CBY09_10895</name>
</gene>
<protein>
    <submittedName>
        <fullName evidence="2">Uncharacterized protein</fullName>
    </submittedName>
</protein>
<organism evidence="2 3">
    <name type="scientific">Acidovorax kalamii</name>
    <dbReference type="NCBI Taxonomy" id="2004485"/>
    <lineage>
        <taxon>Bacteria</taxon>
        <taxon>Pseudomonadati</taxon>
        <taxon>Pseudomonadota</taxon>
        <taxon>Betaproteobacteria</taxon>
        <taxon>Burkholderiales</taxon>
        <taxon>Comamonadaceae</taxon>
        <taxon>Acidovorax</taxon>
    </lineage>
</organism>